<dbReference type="EC" id="2.7.1.107" evidence="6"/>
<dbReference type="PROSITE" id="PS50146">
    <property type="entry name" value="DAGK"/>
    <property type="match status" value="1"/>
</dbReference>
<dbReference type="Pfam" id="PF19279">
    <property type="entry name" value="YegS_C"/>
    <property type="match status" value="1"/>
</dbReference>
<proteinExistence type="predicted"/>
<dbReference type="InterPro" id="IPR017438">
    <property type="entry name" value="ATP-NAD_kinase_N"/>
</dbReference>
<dbReference type="PANTHER" id="PTHR12358:SF106">
    <property type="entry name" value="LIPID KINASE YEGS"/>
    <property type="match status" value="1"/>
</dbReference>
<dbReference type="EMBL" id="SJPM01000001">
    <property type="protein sequence ID" value="TWU03090.1"/>
    <property type="molecule type" value="Genomic_DNA"/>
</dbReference>
<dbReference type="GO" id="GO:0005524">
    <property type="term" value="F:ATP binding"/>
    <property type="evidence" value="ECO:0007669"/>
    <property type="project" value="UniProtKB-KW"/>
</dbReference>
<protein>
    <submittedName>
        <fullName evidence="6">Diacylglycerol kinase</fullName>
        <ecNumber evidence="6">2.7.1.107</ecNumber>
    </submittedName>
</protein>
<dbReference type="AlphaFoldDB" id="A0A5C6ATN6"/>
<keyword evidence="7" id="KW-1185">Reference proteome</keyword>
<dbReference type="Gene3D" id="2.60.200.40">
    <property type="match status" value="1"/>
</dbReference>
<comment type="caution">
    <text evidence="6">The sequence shown here is derived from an EMBL/GenBank/DDBJ whole genome shotgun (WGS) entry which is preliminary data.</text>
</comment>
<evidence type="ECO:0000256" key="2">
    <source>
        <dbReference type="ARBA" id="ARBA00022741"/>
    </source>
</evidence>
<keyword evidence="4" id="KW-0067">ATP-binding</keyword>
<evidence type="ECO:0000256" key="3">
    <source>
        <dbReference type="ARBA" id="ARBA00022777"/>
    </source>
</evidence>
<dbReference type="OrthoDB" id="9815110at2"/>
<dbReference type="Pfam" id="PF00781">
    <property type="entry name" value="DAGK_cat"/>
    <property type="match status" value="1"/>
</dbReference>
<dbReference type="PANTHER" id="PTHR12358">
    <property type="entry name" value="SPHINGOSINE KINASE"/>
    <property type="match status" value="1"/>
</dbReference>
<evidence type="ECO:0000259" key="5">
    <source>
        <dbReference type="PROSITE" id="PS50146"/>
    </source>
</evidence>
<reference evidence="6 7" key="1">
    <citation type="submission" date="2019-02" db="EMBL/GenBank/DDBJ databases">
        <title>Deep-cultivation of Planctomycetes and their phenomic and genomic characterization uncovers novel biology.</title>
        <authorList>
            <person name="Wiegand S."/>
            <person name="Jogler M."/>
            <person name="Boedeker C."/>
            <person name="Pinto D."/>
            <person name="Vollmers J."/>
            <person name="Rivas-Marin E."/>
            <person name="Kohn T."/>
            <person name="Peeters S.H."/>
            <person name="Heuer A."/>
            <person name="Rast P."/>
            <person name="Oberbeckmann S."/>
            <person name="Bunk B."/>
            <person name="Jeske O."/>
            <person name="Meyerdierks A."/>
            <person name="Storesund J.E."/>
            <person name="Kallscheuer N."/>
            <person name="Luecker S."/>
            <person name="Lage O.M."/>
            <person name="Pohl T."/>
            <person name="Merkel B.J."/>
            <person name="Hornburger P."/>
            <person name="Mueller R.-W."/>
            <person name="Bruemmer F."/>
            <person name="Labrenz M."/>
            <person name="Spormann A.M."/>
            <person name="Op Den Camp H."/>
            <person name="Overmann J."/>
            <person name="Amann R."/>
            <person name="Jetten M.S.M."/>
            <person name="Mascher T."/>
            <person name="Medema M.H."/>
            <person name="Devos D.P."/>
            <person name="Kaster A.-K."/>
            <person name="Ovreas L."/>
            <person name="Rohde M."/>
            <person name="Galperin M.Y."/>
            <person name="Jogler C."/>
        </authorList>
    </citation>
    <scope>NUCLEOTIDE SEQUENCE [LARGE SCALE GENOMIC DNA]</scope>
    <source>
        <strain evidence="6 7">Pla100</strain>
    </source>
</reference>
<sequence length="323" mass="35769">MIARQVARVAVFTSPRAGSGARREQIPRLLELLNRDKISIELIHQPQQLRDWIDQTTVLGGESPGEASSVIVAAGGDGTVTLAASLIHATRENSAADQANLPLLVPLPLGTENLLARYFGHQADAEQVRETILRGPIDLIDLGLVQRPNQRCHPMLTMVSCGFDADVVRRLHLRRRGHIRRLSYLGPILRSIGRYRFPELVVQSIDNDHVEREIRCGWAMVFNLPRYGGGLTIEPDALGNDGFFDVITFAGRGIASGLKYVAGIRSGRHLSDGGVQRFRSRDIRITSEQRVHYQIDGDYIGRLPIEISIRPHAIALLLPAVLK</sequence>
<evidence type="ECO:0000313" key="6">
    <source>
        <dbReference type="EMBL" id="TWU03090.1"/>
    </source>
</evidence>
<dbReference type="InterPro" id="IPR016064">
    <property type="entry name" value="NAD/diacylglycerol_kinase_sf"/>
</dbReference>
<dbReference type="GO" id="GO:0005886">
    <property type="term" value="C:plasma membrane"/>
    <property type="evidence" value="ECO:0007669"/>
    <property type="project" value="TreeGrafter"/>
</dbReference>
<dbReference type="GO" id="GO:0004143">
    <property type="term" value="F:ATP-dependent diacylglycerol kinase activity"/>
    <property type="evidence" value="ECO:0007669"/>
    <property type="project" value="UniProtKB-EC"/>
</dbReference>
<dbReference type="Proteomes" id="UP000316213">
    <property type="component" value="Unassembled WGS sequence"/>
</dbReference>
<dbReference type="InterPro" id="IPR050187">
    <property type="entry name" value="Lipid_Phosphate_FormReg"/>
</dbReference>
<accession>A0A5C6ATN6</accession>
<dbReference type="Gene3D" id="3.40.50.10330">
    <property type="entry name" value="Probable inorganic polyphosphate/atp-NAD kinase, domain 1"/>
    <property type="match status" value="1"/>
</dbReference>
<dbReference type="SUPFAM" id="SSF111331">
    <property type="entry name" value="NAD kinase/diacylglycerol kinase-like"/>
    <property type="match status" value="1"/>
</dbReference>
<evidence type="ECO:0000256" key="1">
    <source>
        <dbReference type="ARBA" id="ARBA00022679"/>
    </source>
</evidence>
<feature type="domain" description="DAGKc" evidence="5">
    <location>
        <begin position="4"/>
        <end position="149"/>
    </location>
</feature>
<gene>
    <name evidence="6" type="primary">dagK_1</name>
    <name evidence="6" type="ORF">Pla100_00080</name>
</gene>
<dbReference type="InterPro" id="IPR001206">
    <property type="entry name" value="Diacylglycerol_kinase_cat_dom"/>
</dbReference>
<dbReference type="RefSeq" id="WP_146575676.1">
    <property type="nucleotide sequence ID" value="NZ_SJPM01000001.1"/>
</dbReference>
<keyword evidence="1 6" id="KW-0808">Transferase</keyword>
<dbReference type="InterPro" id="IPR045540">
    <property type="entry name" value="YegS/DAGK_C"/>
</dbReference>
<evidence type="ECO:0000313" key="7">
    <source>
        <dbReference type="Proteomes" id="UP000316213"/>
    </source>
</evidence>
<organism evidence="6 7">
    <name type="scientific">Neorhodopirellula pilleata</name>
    <dbReference type="NCBI Taxonomy" id="2714738"/>
    <lineage>
        <taxon>Bacteria</taxon>
        <taxon>Pseudomonadati</taxon>
        <taxon>Planctomycetota</taxon>
        <taxon>Planctomycetia</taxon>
        <taxon>Pirellulales</taxon>
        <taxon>Pirellulaceae</taxon>
        <taxon>Neorhodopirellula</taxon>
    </lineage>
</organism>
<keyword evidence="2" id="KW-0547">Nucleotide-binding</keyword>
<keyword evidence="3 6" id="KW-0418">Kinase</keyword>
<name>A0A5C6ATN6_9BACT</name>
<evidence type="ECO:0000256" key="4">
    <source>
        <dbReference type="ARBA" id="ARBA00022840"/>
    </source>
</evidence>